<dbReference type="SUPFAM" id="SSF55874">
    <property type="entry name" value="ATPase domain of HSP90 chaperone/DNA topoisomerase II/histidine kinase"/>
    <property type="match status" value="1"/>
</dbReference>
<feature type="transmembrane region" description="Helical" evidence="9">
    <location>
        <begin position="94"/>
        <end position="110"/>
    </location>
</feature>
<evidence type="ECO:0000256" key="9">
    <source>
        <dbReference type="SAM" id="Phobius"/>
    </source>
</evidence>
<dbReference type="Gene3D" id="1.20.5.1930">
    <property type="match status" value="1"/>
</dbReference>
<feature type="transmembrane region" description="Helical" evidence="9">
    <location>
        <begin position="5"/>
        <end position="22"/>
    </location>
</feature>
<comment type="caution">
    <text evidence="11">The sequence shown here is derived from an EMBL/GenBank/DDBJ whole genome shotgun (WGS) entry which is preliminary data.</text>
</comment>
<evidence type="ECO:0000256" key="7">
    <source>
        <dbReference type="ARBA" id="ARBA00022840"/>
    </source>
</evidence>
<comment type="catalytic activity">
    <reaction evidence="1">
        <text>ATP + protein L-histidine = ADP + protein N-phospho-L-histidine.</text>
        <dbReference type="EC" id="2.7.13.3"/>
    </reaction>
</comment>
<accession>A0A916S5J9</accession>
<dbReference type="InterPro" id="IPR036890">
    <property type="entry name" value="HATPase_C_sf"/>
</dbReference>
<evidence type="ECO:0000256" key="1">
    <source>
        <dbReference type="ARBA" id="ARBA00000085"/>
    </source>
</evidence>
<keyword evidence="12" id="KW-1185">Reference proteome</keyword>
<dbReference type="Proteomes" id="UP000613512">
    <property type="component" value="Unassembled WGS sequence"/>
</dbReference>
<protein>
    <recommendedName>
        <fullName evidence="2">histidine kinase</fullName>
        <ecNumber evidence="2">2.7.13.3</ecNumber>
    </recommendedName>
</protein>
<evidence type="ECO:0000256" key="6">
    <source>
        <dbReference type="ARBA" id="ARBA00022777"/>
    </source>
</evidence>
<feature type="transmembrane region" description="Helical" evidence="9">
    <location>
        <begin position="116"/>
        <end position="133"/>
    </location>
</feature>
<evidence type="ECO:0000259" key="10">
    <source>
        <dbReference type="Pfam" id="PF07730"/>
    </source>
</evidence>
<feature type="transmembrane region" description="Helical" evidence="9">
    <location>
        <begin position="28"/>
        <end position="45"/>
    </location>
</feature>
<dbReference type="GO" id="GO:0046983">
    <property type="term" value="F:protein dimerization activity"/>
    <property type="evidence" value="ECO:0007669"/>
    <property type="project" value="InterPro"/>
</dbReference>
<keyword evidence="6 11" id="KW-0418">Kinase</keyword>
<proteinExistence type="predicted"/>
<dbReference type="InterPro" id="IPR011712">
    <property type="entry name" value="Sig_transdc_His_kin_sub3_dim/P"/>
</dbReference>
<keyword evidence="3" id="KW-0597">Phosphoprotein</keyword>
<dbReference type="RefSeq" id="WP_188385562.1">
    <property type="nucleotide sequence ID" value="NZ_BMEY01000018.1"/>
</dbReference>
<gene>
    <name evidence="11" type="ORF">GCM10008025_30730</name>
</gene>
<feature type="domain" description="Signal transduction histidine kinase subgroup 3 dimerisation and phosphoacceptor" evidence="10">
    <location>
        <begin position="171"/>
        <end position="230"/>
    </location>
</feature>
<keyword evidence="9" id="KW-0812">Transmembrane</keyword>
<dbReference type="AlphaFoldDB" id="A0A916S5J9"/>
<keyword evidence="9" id="KW-1133">Transmembrane helix</keyword>
<keyword evidence="7" id="KW-0067">ATP-binding</keyword>
<keyword evidence="4" id="KW-0808">Transferase</keyword>
<dbReference type="GO" id="GO:0016020">
    <property type="term" value="C:membrane"/>
    <property type="evidence" value="ECO:0007669"/>
    <property type="project" value="InterPro"/>
</dbReference>
<dbReference type="GO" id="GO:0005524">
    <property type="term" value="F:ATP binding"/>
    <property type="evidence" value="ECO:0007669"/>
    <property type="project" value="UniProtKB-KW"/>
</dbReference>
<evidence type="ECO:0000256" key="5">
    <source>
        <dbReference type="ARBA" id="ARBA00022741"/>
    </source>
</evidence>
<dbReference type="GO" id="GO:0000155">
    <property type="term" value="F:phosphorelay sensor kinase activity"/>
    <property type="evidence" value="ECO:0007669"/>
    <property type="project" value="InterPro"/>
</dbReference>
<reference evidence="11" key="2">
    <citation type="submission" date="2020-09" db="EMBL/GenBank/DDBJ databases">
        <authorList>
            <person name="Sun Q."/>
            <person name="Zhou Y."/>
        </authorList>
    </citation>
    <scope>NUCLEOTIDE SEQUENCE</scope>
    <source>
        <strain evidence="11">CGMCC 1.12408</strain>
    </source>
</reference>
<keyword evidence="8" id="KW-0902">Two-component regulatory system</keyword>
<evidence type="ECO:0000256" key="8">
    <source>
        <dbReference type="ARBA" id="ARBA00023012"/>
    </source>
</evidence>
<name>A0A916S5J9_9BACI</name>
<dbReference type="EMBL" id="BMEY01000018">
    <property type="protein sequence ID" value="GGA85576.1"/>
    <property type="molecule type" value="Genomic_DNA"/>
</dbReference>
<dbReference type="InterPro" id="IPR050482">
    <property type="entry name" value="Sensor_HK_TwoCompSys"/>
</dbReference>
<feature type="transmembrane region" description="Helical" evidence="9">
    <location>
        <begin position="50"/>
        <end position="65"/>
    </location>
</feature>
<keyword evidence="9" id="KW-0472">Membrane</keyword>
<reference evidence="11" key="1">
    <citation type="journal article" date="2014" name="Int. J. Syst. Evol. Microbiol.">
        <title>Complete genome sequence of Corynebacterium casei LMG S-19264T (=DSM 44701T), isolated from a smear-ripened cheese.</title>
        <authorList>
            <consortium name="US DOE Joint Genome Institute (JGI-PGF)"/>
            <person name="Walter F."/>
            <person name="Albersmeier A."/>
            <person name="Kalinowski J."/>
            <person name="Ruckert C."/>
        </authorList>
    </citation>
    <scope>NUCLEOTIDE SEQUENCE</scope>
    <source>
        <strain evidence="11">CGMCC 1.12408</strain>
    </source>
</reference>
<dbReference type="PANTHER" id="PTHR24421:SF10">
    <property type="entry name" value="NITRATE_NITRITE SENSOR PROTEIN NARQ"/>
    <property type="match status" value="1"/>
</dbReference>
<keyword evidence="5" id="KW-0547">Nucleotide-binding</keyword>
<evidence type="ECO:0000256" key="3">
    <source>
        <dbReference type="ARBA" id="ARBA00022553"/>
    </source>
</evidence>
<organism evidence="11 12">
    <name type="scientific">Ornithinibacillus halotolerans</name>
    <dbReference type="NCBI Taxonomy" id="1274357"/>
    <lineage>
        <taxon>Bacteria</taxon>
        <taxon>Bacillati</taxon>
        <taxon>Bacillota</taxon>
        <taxon>Bacilli</taxon>
        <taxon>Bacillales</taxon>
        <taxon>Bacillaceae</taxon>
        <taxon>Ornithinibacillus</taxon>
    </lineage>
</organism>
<evidence type="ECO:0000313" key="11">
    <source>
        <dbReference type="EMBL" id="GGA85576.1"/>
    </source>
</evidence>
<dbReference type="Pfam" id="PF07730">
    <property type="entry name" value="HisKA_3"/>
    <property type="match status" value="1"/>
</dbReference>
<dbReference type="Gene3D" id="3.30.565.10">
    <property type="entry name" value="Histidine kinase-like ATPase, C-terminal domain"/>
    <property type="match status" value="1"/>
</dbReference>
<dbReference type="PANTHER" id="PTHR24421">
    <property type="entry name" value="NITRATE/NITRITE SENSOR PROTEIN NARX-RELATED"/>
    <property type="match status" value="1"/>
</dbReference>
<evidence type="ECO:0000313" key="12">
    <source>
        <dbReference type="Proteomes" id="UP000613512"/>
    </source>
</evidence>
<sequence>MKYFWIRFLIFVALWVFMILTYSNQVGLSILFFSAAIGVFFFFSLQHVSIYLYLLLTVIIVLHGILLTDNYLFPILLLLFESIIASYRMNGNRLILFLSVQLILSIGFIYAQSEQIGFFLLVMMAYYIIFTMNQQRAELLEQRQMYEELVGEYRKLKRINLLNEENVRTEERNRIARDIHDSVGHRLTALIMKLEMLAIQTKNDEYRALKHMAEESLGETRQAVKALQQADNEGIATVVNLIRKLEAQSQMVVQFTIKQGALTVPLLNHHSVVLYRVIQEALTNAMRHGESREVQVIIGKSPIGDITFEIMNAIYKARPYEEGFGLTGMRKRVQEVQGRLDVYQKENKFIVSGIIPAGEGG</sequence>
<feature type="transmembrane region" description="Helical" evidence="9">
    <location>
        <begin position="71"/>
        <end position="87"/>
    </location>
</feature>
<evidence type="ECO:0000256" key="2">
    <source>
        <dbReference type="ARBA" id="ARBA00012438"/>
    </source>
</evidence>
<dbReference type="EC" id="2.7.13.3" evidence="2"/>
<dbReference type="CDD" id="cd16917">
    <property type="entry name" value="HATPase_UhpB-NarQ-NarX-like"/>
    <property type="match status" value="1"/>
</dbReference>
<evidence type="ECO:0000256" key="4">
    <source>
        <dbReference type="ARBA" id="ARBA00022679"/>
    </source>
</evidence>